<sequence>MRFLLVSALCFLLARTASVQAADCGCSGTDCRCCGTTSPVADGEIPQLIVLSFNEAILNDTFSNIWQPLLFDRKNPDGNPDLYVQGFEIGSNSITGNSSSQYWSEATEETLVKEFQGARTPQLQLQGDVSINAYITSGLQYDSSWTSRSTKAVFPYTLDYVDSHCQECRLGTTCPSDTHAGFWIAPIIDLQGNNSDECAALSGCNIRGTADEISAWLLEQVDRGRSSNKAPLTLLVPTGWFRATENSYEGFQKFLDTLGSYNDVFLVSQKQVLDWMNNPVTLDQFQTEVLERTSNCTEVNCRLENSEGQIRYMYSCVPCPDKYPWLDDPLGE</sequence>
<feature type="chain" id="PRO_5041202554" evidence="1">
    <location>
        <begin position="22"/>
        <end position="332"/>
    </location>
</feature>
<keyword evidence="1" id="KW-0732">Signal</keyword>
<keyword evidence="3" id="KW-1185">Reference proteome</keyword>
<evidence type="ECO:0000313" key="2">
    <source>
        <dbReference type="EMBL" id="KAJ3655623.1"/>
    </source>
</evidence>
<dbReference type="Proteomes" id="UP001168821">
    <property type="component" value="Unassembled WGS sequence"/>
</dbReference>
<name>A0AA38II40_9CUCU</name>
<reference evidence="2" key="1">
    <citation type="journal article" date="2023" name="G3 (Bethesda)">
        <title>Whole genome assemblies of Zophobas morio and Tenebrio molitor.</title>
        <authorList>
            <person name="Kaur S."/>
            <person name="Stinson S.A."/>
            <person name="diCenzo G.C."/>
        </authorList>
    </citation>
    <scope>NUCLEOTIDE SEQUENCE</scope>
    <source>
        <strain evidence="2">QUZm001</strain>
    </source>
</reference>
<dbReference type="InterPro" id="IPR052740">
    <property type="entry name" value="CE4"/>
</dbReference>
<gene>
    <name evidence="2" type="ORF">Zmor_014745</name>
</gene>
<dbReference type="EMBL" id="JALNTZ010000004">
    <property type="protein sequence ID" value="KAJ3655623.1"/>
    <property type="molecule type" value="Genomic_DNA"/>
</dbReference>
<accession>A0AA38II40</accession>
<dbReference type="PANTHER" id="PTHR45985:SF8">
    <property type="entry name" value="CHITIN DEACETYLASE-LIKE 9, ISOFORM A"/>
    <property type="match status" value="1"/>
</dbReference>
<protein>
    <submittedName>
        <fullName evidence="2">Uncharacterized protein</fullName>
    </submittedName>
</protein>
<dbReference type="PANTHER" id="PTHR45985">
    <property type="match status" value="1"/>
</dbReference>
<evidence type="ECO:0000313" key="3">
    <source>
        <dbReference type="Proteomes" id="UP001168821"/>
    </source>
</evidence>
<dbReference type="AlphaFoldDB" id="A0AA38II40"/>
<feature type="signal peptide" evidence="1">
    <location>
        <begin position="1"/>
        <end position="21"/>
    </location>
</feature>
<organism evidence="2 3">
    <name type="scientific">Zophobas morio</name>
    <dbReference type="NCBI Taxonomy" id="2755281"/>
    <lineage>
        <taxon>Eukaryota</taxon>
        <taxon>Metazoa</taxon>
        <taxon>Ecdysozoa</taxon>
        <taxon>Arthropoda</taxon>
        <taxon>Hexapoda</taxon>
        <taxon>Insecta</taxon>
        <taxon>Pterygota</taxon>
        <taxon>Neoptera</taxon>
        <taxon>Endopterygota</taxon>
        <taxon>Coleoptera</taxon>
        <taxon>Polyphaga</taxon>
        <taxon>Cucujiformia</taxon>
        <taxon>Tenebrionidae</taxon>
        <taxon>Zophobas</taxon>
    </lineage>
</organism>
<comment type="caution">
    <text evidence="2">The sequence shown here is derived from an EMBL/GenBank/DDBJ whole genome shotgun (WGS) entry which is preliminary data.</text>
</comment>
<dbReference type="Gene3D" id="3.20.20.370">
    <property type="entry name" value="Glycoside hydrolase/deacetylase"/>
    <property type="match status" value="1"/>
</dbReference>
<proteinExistence type="predicted"/>
<evidence type="ECO:0000256" key="1">
    <source>
        <dbReference type="SAM" id="SignalP"/>
    </source>
</evidence>